<feature type="non-terminal residue" evidence="1">
    <location>
        <position position="1"/>
    </location>
</feature>
<accession>A0A134B3S1</accession>
<reference evidence="2" key="1">
    <citation type="submission" date="2016-01" db="EMBL/GenBank/DDBJ databases">
        <authorList>
            <person name="Mitreva M."/>
            <person name="Pepin K.H."/>
            <person name="Mihindukulasuriya K.A."/>
            <person name="Fulton R."/>
            <person name="Fronick C."/>
            <person name="O'Laughlin M."/>
            <person name="Miner T."/>
            <person name="Herter B."/>
            <person name="Rosa B.A."/>
            <person name="Cordes M."/>
            <person name="Tomlinson C."/>
            <person name="Wollam A."/>
            <person name="Palsikar V.B."/>
            <person name="Mardis E.R."/>
            <person name="Wilson R.K."/>
        </authorList>
    </citation>
    <scope>NUCLEOTIDE SEQUENCE [LARGE SCALE GENOMIC DNA]</scope>
    <source>
        <strain evidence="2">KA00683</strain>
    </source>
</reference>
<dbReference type="Proteomes" id="UP000070224">
    <property type="component" value="Unassembled WGS sequence"/>
</dbReference>
<proteinExistence type="predicted"/>
<protein>
    <submittedName>
        <fullName evidence="1">Uncharacterized protein</fullName>
    </submittedName>
</protein>
<keyword evidence="2" id="KW-1185">Reference proteome</keyword>
<evidence type="ECO:0000313" key="2">
    <source>
        <dbReference type="Proteomes" id="UP000070224"/>
    </source>
</evidence>
<dbReference type="AlphaFoldDB" id="A0A134B3S1"/>
<gene>
    <name evidence="1" type="ORF">HMPREF3185_01663</name>
</gene>
<sequence length="41" mass="4881">IRATYVVQTYLTLVHNFYPYAEQHPNIGHFTKLYRNQAKAI</sequence>
<evidence type="ECO:0000313" key="1">
    <source>
        <dbReference type="EMBL" id="KXB74588.1"/>
    </source>
</evidence>
<dbReference type="EMBL" id="LSDK01000117">
    <property type="protein sequence ID" value="KXB74588.1"/>
    <property type="molecule type" value="Genomic_DNA"/>
</dbReference>
<comment type="caution">
    <text evidence="1">The sequence shown here is derived from an EMBL/GenBank/DDBJ whole genome shotgun (WGS) entry which is preliminary data.</text>
</comment>
<organism evidence="1 2">
    <name type="scientific">Porphyromonas somerae</name>
    <dbReference type="NCBI Taxonomy" id="322095"/>
    <lineage>
        <taxon>Bacteria</taxon>
        <taxon>Pseudomonadati</taxon>
        <taxon>Bacteroidota</taxon>
        <taxon>Bacteroidia</taxon>
        <taxon>Bacteroidales</taxon>
        <taxon>Porphyromonadaceae</taxon>
        <taxon>Porphyromonas</taxon>
    </lineage>
</organism>
<name>A0A134B3S1_9PORP</name>